<dbReference type="Gene3D" id="3.10.450.10">
    <property type="match status" value="1"/>
</dbReference>
<dbReference type="EMBL" id="CAMGYJ010000003">
    <property type="protein sequence ID" value="CAI0396333.1"/>
    <property type="molecule type" value="Genomic_DNA"/>
</dbReference>
<dbReference type="PANTHER" id="PTHR47364">
    <property type="entry name" value="CYSTEINE PROTEINASE INHIBITOR 5"/>
    <property type="match status" value="1"/>
</dbReference>
<dbReference type="GO" id="GO:0004869">
    <property type="term" value="F:cysteine-type endopeptidase inhibitor activity"/>
    <property type="evidence" value="ECO:0007669"/>
    <property type="project" value="UniProtKB-KW"/>
</dbReference>
<dbReference type="Proteomes" id="UP001154282">
    <property type="component" value="Unassembled WGS sequence"/>
</dbReference>
<gene>
    <name evidence="5" type="ORF">LITE_LOCUS9075</name>
</gene>
<dbReference type="InterPro" id="IPR000010">
    <property type="entry name" value="Cystatin_dom"/>
</dbReference>
<comment type="caution">
    <text evidence="5">The sequence shown here is derived from an EMBL/GenBank/DDBJ whole genome shotgun (WGS) entry which is preliminary data.</text>
</comment>
<feature type="signal peptide" evidence="3">
    <location>
        <begin position="1"/>
        <end position="22"/>
    </location>
</feature>
<feature type="domain" description="Cystatin" evidence="4">
    <location>
        <begin position="22"/>
        <end position="115"/>
    </location>
</feature>
<keyword evidence="3" id="KW-0732">Signal</keyword>
<protein>
    <recommendedName>
        <fullName evidence="4">Cystatin domain-containing protein</fullName>
    </recommendedName>
</protein>
<reference evidence="5" key="1">
    <citation type="submission" date="2022-08" db="EMBL/GenBank/DDBJ databases">
        <authorList>
            <person name="Gutierrez-Valencia J."/>
        </authorList>
    </citation>
    <scope>NUCLEOTIDE SEQUENCE</scope>
</reference>
<dbReference type="SUPFAM" id="SSF54403">
    <property type="entry name" value="Cystatin/monellin"/>
    <property type="match status" value="1"/>
</dbReference>
<keyword evidence="2" id="KW-0789">Thiol protease inhibitor</keyword>
<dbReference type="AlphaFoldDB" id="A0AAV0IG69"/>
<dbReference type="PANTHER" id="PTHR47364:SF2">
    <property type="entry name" value="CYSTEINE PROTEINASE INHIBITOR 5"/>
    <property type="match status" value="1"/>
</dbReference>
<dbReference type="InterPro" id="IPR046350">
    <property type="entry name" value="Cystatin_sf"/>
</dbReference>
<dbReference type="SMART" id="SM00043">
    <property type="entry name" value="CY"/>
    <property type="match status" value="1"/>
</dbReference>
<dbReference type="CDD" id="cd00042">
    <property type="entry name" value="CY"/>
    <property type="match status" value="1"/>
</dbReference>
<evidence type="ECO:0000313" key="6">
    <source>
        <dbReference type="Proteomes" id="UP001154282"/>
    </source>
</evidence>
<evidence type="ECO:0000256" key="3">
    <source>
        <dbReference type="SAM" id="SignalP"/>
    </source>
</evidence>
<evidence type="ECO:0000259" key="4">
    <source>
        <dbReference type="SMART" id="SM00043"/>
    </source>
</evidence>
<name>A0AAV0IG69_9ROSI</name>
<organism evidence="5 6">
    <name type="scientific">Linum tenue</name>
    <dbReference type="NCBI Taxonomy" id="586396"/>
    <lineage>
        <taxon>Eukaryota</taxon>
        <taxon>Viridiplantae</taxon>
        <taxon>Streptophyta</taxon>
        <taxon>Embryophyta</taxon>
        <taxon>Tracheophyta</taxon>
        <taxon>Spermatophyta</taxon>
        <taxon>Magnoliopsida</taxon>
        <taxon>eudicotyledons</taxon>
        <taxon>Gunneridae</taxon>
        <taxon>Pentapetalae</taxon>
        <taxon>rosids</taxon>
        <taxon>fabids</taxon>
        <taxon>Malpighiales</taxon>
        <taxon>Linaceae</taxon>
        <taxon>Linum</taxon>
    </lineage>
</organism>
<proteinExistence type="predicted"/>
<keyword evidence="6" id="KW-1185">Reference proteome</keyword>
<sequence>MRPTTFLLAIATIAIILSGAGANTGGWQPIENVNSEHVREIAQFAVMAQDMSFRGSPLRLVSVVKGFHQYVAGINYKLIVSAAIIGGEGRRAKYYEAIVYENLSHVKELVSFRPLLTV</sequence>
<accession>A0AAV0IG69</accession>
<evidence type="ECO:0000256" key="2">
    <source>
        <dbReference type="ARBA" id="ARBA00022704"/>
    </source>
</evidence>
<dbReference type="Pfam" id="PF16845">
    <property type="entry name" value="SQAPI"/>
    <property type="match status" value="1"/>
</dbReference>
<evidence type="ECO:0000256" key="1">
    <source>
        <dbReference type="ARBA" id="ARBA00022690"/>
    </source>
</evidence>
<keyword evidence="1" id="KW-0646">Protease inhibitor</keyword>
<feature type="chain" id="PRO_5043347921" description="Cystatin domain-containing protein" evidence="3">
    <location>
        <begin position="23"/>
        <end position="118"/>
    </location>
</feature>
<evidence type="ECO:0000313" key="5">
    <source>
        <dbReference type="EMBL" id="CAI0396333.1"/>
    </source>
</evidence>